<gene>
    <name evidence="1 2" type="primary">LOC107779802</name>
</gene>
<reference evidence="1 2" key="1">
    <citation type="submission" date="2025-04" db="UniProtKB">
        <authorList>
            <consortium name="RefSeq"/>
        </authorList>
    </citation>
    <scope>IDENTIFICATION</scope>
</reference>
<dbReference type="PaxDb" id="4097-A0A1S3YUH6"/>
<dbReference type="RefSeq" id="XP_016455773.1">
    <property type="nucleotide sequence ID" value="XM_016600287.1"/>
</dbReference>
<evidence type="ECO:0000313" key="1">
    <source>
        <dbReference type="RefSeq" id="XP_016455772.1"/>
    </source>
</evidence>
<proteinExistence type="predicted"/>
<protein>
    <submittedName>
        <fullName evidence="1 2">Uncharacterized protein isoform X1</fullName>
    </submittedName>
</protein>
<dbReference type="RefSeq" id="XP_016455772.1">
    <property type="nucleotide sequence ID" value="XM_016600286.1"/>
</dbReference>
<accession>A0A1S3YUH6</accession>
<organism evidence="2">
    <name type="scientific">Nicotiana tabacum</name>
    <name type="common">Common tobacco</name>
    <dbReference type="NCBI Taxonomy" id="4097"/>
    <lineage>
        <taxon>Eukaryota</taxon>
        <taxon>Viridiplantae</taxon>
        <taxon>Streptophyta</taxon>
        <taxon>Embryophyta</taxon>
        <taxon>Tracheophyta</taxon>
        <taxon>Spermatophyta</taxon>
        <taxon>Magnoliopsida</taxon>
        <taxon>eudicotyledons</taxon>
        <taxon>Gunneridae</taxon>
        <taxon>Pentapetalae</taxon>
        <taxon>asterids</taxon>
        <taxon>lamiids</taxon>
        <taxon>Solanales</taxon>
        <taxon>Solanaceae</taxon>
        <taxon>Nicotianoideae</taxon>
        <taxon>Nicotianeae</taxon>
        <taxon>Nicotiana</taxon>
    </lineage>
</organism>
<sequence>MLVFKYNSSHLCLMAHVSRYCWAVCKLRKRYGQQSWLKSILKRGFCLCCGIEDMDSLKSGASRSFHHLMDPSFEHIPPAQLDELELNIDQFITSELYMCFYHFWLHNDIGLGCLQRSRKKTTSLLHQRLMSFQTRA</sequence>
<dbReference type="AlphaFoldDB" id="A0A1S3YUH6"/>
<evidence type="ECO:0000313" key="2">
    <source>
        <dbReference type="RefSeq" id="XP_016455773.1"/>
    </source>
</evidence>
<dbReference type="KEGG" id="nta:107779802"/>
<name>A0A1S3YUH6_TOBAC</name>